<sequence>MNSNDPFPQDWPEHLAHDAKVSPVDAAPPFGRALLDFSGMDATTFEQFCWWLLKKDHALVGCKRLGGPGTEQEGIDLLAFDPSDAGRLRVFECKAWKKFTPTALTHAIDAFLAGEWAGAADRFTLILAQRDVGSALSKRWVEEVQRLKRAGIEGELWTAHNLTLQAQRYPDILTKFFPFHSVETFANLWMERVAFYELVAKSFFDPREQVAQWARRLMGDEHARGENDTSEDSQVVPAAKPERAVGAGDEAAELSGPSPFIDGIYRSVTQFGSSWHFKGPWFHFSAILPDERFTHASAAITFNRPDMQGVVLTVDHTWLLTRFLFKVGAPLRSRCRDVILGEVPNEHGLFVLDLPHCRLSLQEAGVRHLLEVADLLTVAMRDALQGLERRWSAQHFPFVMRGGKKVALAAMPRSLWRAIGQFAVEHDESKGDSAWHMFDGDTQMLKPFHRIATERFDSGYHGIFYVAEIDGLSYSDEVVLLWQPDGPQPEQACSPRGWWSCEFAVAWLHDALLPEVKRWAVQRSFGTVWSRLFKSRQAQAYSRYLDEVFVMRDLSEQPLLVEGRLTRSLVESVQELQSFFYGASAEQCFIRPGEVDALYETVALAAKAGRGYVGYAQSKLGIREDLADHADLIAHIRLYVRDGRVRANSGAADGALRALLEMLSDSDAHLDDADRKAIVDSLMPFARMLDEAMFVRRHTKWS</sequence>
<keyword evidence="3" id="KW-1185">Reference proteome</keyword>
<evidence type="ECO:0008006" key="4">
    <source>
        <dbReference type="Google" id="ProtNLM"/>
    </source>
</evidence>
<dbReference type="Proteomes" id="UP000440498">
    <property type="component" value="Unassembled WGS sequence"/>
</dbReference>
<dbReference type="RefSeq" id="WP_152841574.1">
    <property type="nucleotide sequence ID" value="NZ_WHUG01000021.1"/>
</dbReference>
<dbReference type="AlphaFoldDB" id="A0A6A7NDM6"/>
<feature type="region of interest" description="Disordered" evidence="1">
    <location>
        <begin position="221"/>
        <end position="252"/>
    </location>
</feature>
<evidence type="ECO:0000256" key="1">
    <source>
        <dbReference type="SAM" id="MobiDB-lite"/>
    </source>
</evidence>
<comment type="caution">
    <text evidence="2">The sequence shown here is derived from an EMBL/GenBank/DDBJ whole genome shotgun (WGS) entry which is preliminary data.</text>
</comment>
<dbReference type="EMBL" id="WHUG01000021">
    <property type="protein sequence ID" value="MQA42477.1"/>
    <property type="molecule type" value="Genomic_DNA"/>
</dbReference>
<gene>
    <name evidence="2" type="ORF">GEV02_30525</name>
</gene>
<evidence type="ECO:0000313" key="3">
    <source>
        <dbReference type="Proteomes" id="UP000440498"/>
    </source>
</evidence>
<evidence type="ECO:0000313" key="2">
    <source>
        <dbReference type="EMBL" id="MQA42477.1"/>
    </source>
</evidence>
<accession>A0A6A7NDM6</accession>
<name>A0A6A7NDM6_9BURK</name>
<proteinExistence type="predicted"/>
<reference evidence="2 3" key="1">
    <citation type="submission" date="2019-10" db="EMBL/GenBank/DDBJ databases">
        <title>Two novel species isolated from a subtropical stream in China.</title>
        <authorList>
            <person name="Lu H."/>
        </authorList>
    </citation>
    <scope>NUCLEOTIDE SEQUENCE [LARGE SCALE GENOMIC DNA]</scope>
    <source>
        <strain evidence="2 3">FT29W</strain>
    </source>
</reference>
<protein>
    <recommendedName>
        <fullName evidence="4">Restriction endonuclease type IV Mrr domain-containing protein</fullName>
    </recommendedName>
</protein>
<organism evidence="2 3">
    <name type="scientific">Rugamonas aquatica</name>
    <dbReference type="NCBI Taxonomy" id="2743357"/>
    <lineage>
        <taxon>Bacteria</taxon>
        <taxon>Pseudomonadati</taxon>
        <taxon>Pseudomonadota</taxon>
        <taxon>Betaproteobacteria</taxon>
        <taxon>Burkholderiales</taxon>
        <taxon>Oxalobacteraceae</taxon>
        <taxon>Telluria group</taxon>
        <taxon>Rugamonas</taxon>
    </lineage>
</organism>